<reference evidence="1" key="2">
    <citation type="submission" date="2020-09" db="EMBL/GenBank/DDBJ databases">
        <authorList>
            <person name="Sun Q."/>
            <person name="Kim S."/>
        </authorList>
    </citation>
    <scope>NUCLEOTIDE SEQUENCE</scope>
    <source>
        <strain evidence="1">KCTC 22169</strain>
    </source>
</reference>
<sequence>MNRIKKPITVRFFYIQAKDQYFDDFISNSLTFLNNKIRSRIINIRSRKYLIKVDPTSSIRGNNYYPVTVVKERNTWQVKASRSGGFTGVSVNQGIIGDPYFFFVIPDRKLLLGFTTGPSGSLKSVGKTMLEQFNNSRVDSIALNLIPKEKEFSTLNELPEYSSLHFKVDSSSITDVSEDAPKLIKDLSSAPYIEGNMQLSLDLDFNDSKNEEYSKEKIVEIVSYLSDHEGCTVLKIKGKNSKGESVSLDFANAFYNYKTEIENRKNYIDEESSSEVLETALTYFVNNISQ</sequence>
<proteinExistence type="predicted"/>
<name>A0A918NAW2_9GAMM</name>
<evidence type="ECO:0000313" key="2">
    <source>
        <dbReference type="Proteomes" id="UP000626148"/>
    </source>
</evidence>
<gene>
    <name evidence="1" type="ORF">GCM10007392_22390</name>
</gene>
<evidence type="ECO:0000313" key="1">
    <source>
        <dbReference type="EMBL" id="GGX54523.1"/>
    </source>
</evidence>
<dbReference type="AlphaFoldDB" id="A0A918NAW2"/>
<reference evidence="1" key="1">
    <citation type="journal article" date="2014" name="Int. J. Syst. Evol. Microbiol.">
        <title>Complete genome sequence of Corynebacterium casei LMG S-19264T (=DSM 44701T), isolated from a smear-ripened cheese.</title>
        <authorList>
            <consortium name="US DOE Joint Genome Institute (JGI-PGF)"/>
            <person name="Walter F."/>
            <person name="Albersmeier A."/>
            <person name="Kalinowski J."/>
            <person name="Ruckert C."/>
        </authorList>
    </citation>
    <scope>NUCLEOTIDE SEQUENCE</scope>
    <source>
        <strain evidence="1">KCTC 22169</strain>
    </source>
</reference>
<organism evidence="1 2">
    <name type="scientific">Saccharospirillum salsuginis</name>
    <dbReference type="NCBI Taxonomy" id="418750"/>
    <lineage>
        <taxon>Bacteria</taxon>
        <taxon>Pseudomonadati</taxon>
        <taxon>Pseudomonadota</taxon>
        <taxon>Gammaproteobacteria</taxon>
        <taxon>Oceanospirillales</taxon>
        <taxon>Saccharospirillaceae</taxon>
        <taxon>Saccharospirillum</taxon>
    </lineage>
</organism>
<dbReference type="Proteomes" id="UP000626148">
    <property type="component" value="Unassembled WGS sequence"/>
</dbReference>
<protein>
    <submittedName>
        <fullName evidence="1">Uncharacterized protein</fullName>
    </submittedName>
</protein>
<dbReference type="EMBL" id="BMXR01000005">
    <property type="protein sequence ID" value="GGX54523.1"/>
    <property type="molecule type" value="Genomic_DNA"/>
</dbReference>
<dbReference type="RefSeq" id="WP_189608632.1">
    <property type="nucleotide sequence ID" value="NZ_BMXR01000005.1"/>
</dbReference>
<accession>A0A918NAW2</accession>
<comment type="caution">
    <text evidence="1">The sequence shown here is derived from an EMBL/GenBank/DDBJ whole genome shotgun (WGS) entry which is preliminary data.</text>
</comment>
<keyword evidence="2" id="KW-1185">Reference proteome</keyword>